<dbReference type="PANTHER" id="PTHR48208:SF2">
    <property type="entry name" value="CENTROMERE PROTEIN I"/>
    <property type="match status" value="1"/>
</dbReference>
<evidence type="ECO:0000256" key="1">
    <source>
        <dbReference type="ARBA" id="ARBA00004123"/>
    </source>
</evidence>
<dbReference type="PANTHER" id="PTHR48208">
    <property type="entry name" value="CENTROMERE PROTEIN I"/>
    <property type="match status" value="1"/>
</dbReference>
<dbReference type="InterPro" id="IPR012485">
    <property type="entry name" value="CENP-I"/>
</dbReference>
<dbReference type="AlphaFoldDB" id="A0A1W2THL5"/>
<evidence type="ECO:0000313" key="9">
    <source>
        <dbReference type="Proteomes" id="UP000054516"/>
    </source>
</evidence>
<evidence type="ECO:0000256" key="3">
    <source>
        <dbReference type="ARBA" id="ARBA00005470"/>
    </source>
</evidence>
<evidence type="ECO:0000256" key="6">
    <source>
        <dbReference type="ARBA" id="ARBA00023328"/>
    </source>
</evidence>
<dbReference type="GO" id="GO:0000939">
    <property type="term" value="C:inner kinetochore"/>
    <property type="evidence" value="ECO:0007669"/>
    <property type="project" value="TreeGrafter"/>
</dbReference>
<dbReference type="GO" id="GO:0005634">
    <property type="term" value="C:nucleus"/>
    <property type="evidence" value="ECO:0007669"/>
    <property type="project" value="UniProtKB-SubCell"/>
</dbReference>
<dbReference type="CDD" id="cd22647">
    <property type="entry name" value="CTF3_NTD_HEAT"/>
    <property type="match status" value="1"/>
</dbReference>
<sequence length="722" mass="80504">MSAFPDSGDEGGEEARRFAPGRTQARSSSPDTLSEMRAPLADILRASRLPTKQRGVGVKPTIDQLASLAYDRGLLPADLNELIGLVTTPSHLDQASLATIVRNLYPATPVAGEIVVRVVGCLGHGKLKPSLNIQAALLRWLIMIQQIVENRNYFLQVYPVLFNLLDTAALRTYACHLLAIITRRRHVRPHRIQMLLLLSRQTGNDPALTGLLRVYKDYYPEIIVGDATRGKASAFNHPDVQWRERLDEIQRAHAQRRAFRPEVPLDAFRVARHRLKGAKSLPIPEVHTSRATEDSITLEEIESLNGFVNNLEKIELPNQLVAVLGDPLLQTLLLLRPQAQAHLRACNWLKSYAQDIMAGDSDIQFIDMLLILKSYVAATKALPPIILSLLGELMNAWDGVEGRELILDILSYTPLADFEELRVNVFKPLERKILDGTPDSQLRILIFFTVLLRRWMVHLASSDKRLTKASESAACLVAHVNDLCLTVIQTFPSTSTYGRVLDFYYQTSSLASDAHLLTHAQAIALPPTALIYYMFFAASPLTASRVCSVVAKYKEGFQVAMDVARINYTPSYIPEFNGFLMDICNCLWRQRALSEEDANAKGCMIPRPLVDDLSSYITSLSKGNSLASLFSLSYSPIFSLFAILFLREVEEGVEEEQGLDMKHAGPVSKATLKALGSRGGINLSWDDYRRGVLDYLQSRGMDGVEHLLSITIGTLRQRKPTH</sequence>
<gene>
    <name evidence="8" type="ORF">SAMD00023353_0901010</name>
</gene>
<protein>
    <recommendedName>
        <fullName evidence="10">Mis6 domain-containing protein</fullName>
    </recommendedName>
</protein>
<keyword evidence="4" id="KW-0158">Chromosome</keyword>
<comment type="similarity">
    <text evidence="3">Belongs to the CENP-I/CTF3 family.</text>
</comment>
<evidence type="ECO:0000256" key="7">
    <source>
        <dbReference type="SAM" id="MobiDB-lite"/>
    </source>
</evidence>
<evidence type="ECO:0000256" key="5">
    <source>
        <dbReference type="ARBA" id="ARBA00023242"/>
    </source>
</evidence>
<dbReference type="EMBL" id="DF977454">
    <property type="protein sequence ID" value="GAP87624.2"/>
    <property type="molecule type" value="Genomic_DNA"/>
</dbReference>
<dbReference type="Pfam" id="PF07778">
    <property type="entry name" value="CENP-I"/>
    <property type="match status" value="1"/>
</dbReference>
<dbReference type="OrthoDB" id="6347512at2759"/>
<accession>A0A1W2THL5</accession>
<keyword evidence="5" id="KW-0539">Nucleus</keyword>
<dbReference type="OMA" id="RVFKNYY"/>
<dbReference type="Proteomes" id="UP000054516">
    <property type="component" value="Unassembled WGS sequence"/>
</dbReference>
<comment type="subcellular location">
    <subcellularLocation>
        <location evidence="2">Chromosome</location>
        <location evidence="2">Centromere</location>
    </subcellularLocation>
    <subcellularLocation>
        <location evidence="1">Nucleus</location>
    </subcellularLocation>
</comment>
<organism evidence="8">
    <name type="scientific">Rosellinia necatrix</name>
    <name type="common">White root-rot fungus</name>
    <dbReference type="NCBI Taxonomy" id="77044"/>
    <lineage>
        <taxon>Eukaryota</taxon>
        <taxon>Fungi</taxon>
        <taxon>Dikarya</taxon>
        <taxon>Ascomycota</taxon>
        <taxon>Pezizomycotina</taxon>
        <taxon>Sordariomycetes</taxon>
        <taxon>Xylariomycetidae</taxon>
        <taxon>Xylariales</taxon>
        <taxon>Xylariaceae</taxon>
        <taxon>Rosellinia</taxon>
    </lineage>
</organism>
<evidence type="ECO:0000313" key="8">
    <source>
        <dbReference type="EMBL" id="GAP87624.2"/>
    </source>
</evidence>
<reference evidence="8" key="1">
    <citation type="submission" date="2016-03" db="EMBL/GenBank/DDBJ databases">
        <title>Draft genome sequence of Rosellinia necatrix.</title>
        <authorList>
            <person name="Kanematsu S."/>
        </authorList>
    </citation>
    <scope>NUCLEOTIDE SEQUENCE [LARGE SCALE GENOMIC DNA]</scope>
    <source>
        <strain evidence="8">W97</strain>
    </source>
</reference>
<evidence type="ECO:0008006" key="10">
    <source>
        <dbReference type="Google" id="ProtNLM"/>
    </source>
</evidence>
<proteinExistence type="inferred from homology"/>
<keyword evidence="9" id="KW-1185">Reference proteome</keyword>
<dbReference type="GO" id="GO:0034080">
    <property type="term" value="P:CENP-A containing chromatin assembly"/>
    <property type="evidence" value="ECO:0007669"/>
    <property type="project" value="TreeGrafter"/>
</dbReference>
<name>A0A1W2THL5_ROSNE</name>
<dbReference type="GO" id="GO:0000070">
    <property type="term" value="P:mitotic sister chromatid segregation"/>
    <property type="evidence" value="ECO:0007669"/>
    <property type="project" value="TreeGrafter"/>
</dbReference>
<feature type="region of interest" description="Disordered" evidence="7">
    <location>
        <begin position="1"/>
        <end position="34"/>
    </location>
</feature>
<evidence type="ECO:0000256" key="4">
    <source>
        <dbReference type="ARBA" id="ARBA00022454"/>
    </source>
</evidence>
<evidence type="ECO:0000256" key="2">
    <source>
        <dbReference type="ARBA" id="ARBA00004584"/>
    </source>
</evidence>
<keyword evidence="6" id="KW-0137">Centromere</keyword>
<dbReference type="STRING" id="77044.A0A1W2THL5"/>